<gene>
    <name evidence="1" type="ORF">EE52_0201210</name>
</gene>
<dbReference type="AlphaFoldDB" id="A0A0I9SDX9"/>
<dbReference type="PATRIC" id="fig|817.53.peg.256"/>
<dbReference type="RefSeq" id="WP_044299445.1">
    <property type="nucleotide sequence ID" value="NZ_CP036542.1"/>
</dbReference>
<organism evidence="1">
    <name type="scientific">Bacteroides fragilis</name>
    <dbReference type="NCBI Taxonomy" id="817"/>
    <lineage>
        <taxon>Bacteria</taxon>
        <taxon>Pseudomonadati</taxon>
        <taxon>Bacteroidota</taxon>
        <taxon>Bacteroidia</taxon>
        <taxon>Bacteroidales</taxon>
        <taxon>Bacteroidaceae</taxon>
        <taxon>Bacteroides</taxon>
    </lineage>
</organism>
<dbReference type="EMBL" id="JMZZ02000034">
    <property type="protein sequence ID" value="KFX76426.1"/>
    <property type="molecule type" value="Genomic_DNA"/>
</dbReference>
<protein>
    <submittedName>
        <fullName evidence="1">Uncharacterized protein</fullName>
    </submittedName>
</protein>
<reference evidence="1" key="2">
    <citation type="submission" date="2014-07" db="EMBL/GenBank/DDBJ databases">
        <title>Genetics and epidemiology of antimicrobial resistance in B. fragilis group.</title>
        <authorList>
            <person name="Sydenham T.V."/>
            <person name="Hasman H."/>
            <person name="Kemp M."/>
            <person name="Justesen U.S."/>
        </authorList>
    </citation>
    <scope>NUCLEOTIDE SEQUENCE [LARGE SCALE GENOMIC DNA]</scope>
    <source>
        <strain evidence="1">DCMOUH0018B</strain>
    </source>
</reference>
<reference evidence="1" key="1">
    <citation type="book" date="2014" name="THE 24TH EUROPEAN CONGRESS OF CLINICAL MICROBIOLOGY AND INFECTIOUS DISEASES" publisher="ECCMID 2014" city="Barcelona, Spain">
        <title>Identification of resistance genes in three multidrug-resistant Bacteroides fragilis isolates by whole genome sequencing.</title>
        <editorList>
            <person name="Unknown"/>
            <person name="A."/>
        </editorList>
        <authorList>
            <person name="Sydenham T.V."/>
            <person name="Hasman H."/>
            <person name="Wang M."/>
            <person name="Soki J."/>
            <person name="Nagy E."/>
            <person name="Justesen U.S."/>
        </authorList>
    </citation>
    <scope>NUCLEOTIDE SEQUENCE</scope>
    <source>
        <strain evidence="1">DCMOUH0018B</strain>
    </source>
</reference>
<name>A0A0I9SDX9_BACFG</name>
<sequence>MENKKLLEFVEYFNTLHCAGDILLSISEYEGLQQHSYFINHTEEVKAKIVKKIHDNWGILSKYDPAPLSDEIWKNLFDDKIDKRVYIIYVLRRFGAISSYLNLGNEVRVNFRAIACSNVIRRIDSYTFDEHTKHLINGTLYNHEMEKYVNFCHDIVLNFLTALDCKCRDFGYDIIEIQKEAGFCIYKQNSKIMKRFNRYGLSYTESSKSENTRVSDERRTKEDKKQEDIMNHLKFDDRKELIQLFHGNTYLLNDLIGKSDDEIVSLIGKWARTKDDDNKPLIENPQNNLKSKFAQELKRAGFIKCTENTFRTKL</sequence>
<accession>A0A0I9SDX9</accession>
<proteinExistence type="predicted"/>
<comment type="caution">
    <text evidence="1">The sequence shown here is derived from an EMBL/GenBank/DDBJ whole genome shotgun (WGS) entry which is preliminary data.</text>
</comment>
<evidence type="ECO:0000313" key="1">
    <source>
        <dbReference type="EMBL" id="KFX76426.1"/>
    </source>
</evidence>